<keyword evidence="3" id="KW-1185">Reference proteome</keyword>
<feature type="compositionally biased region" description="Low complexity" evidence="1">
    <location>
        <begin position="70"/>
        <end position="88"/>
    </location>
</feature>
<feature type="region of interest" description="Disordered" evidence="1">
    <location>
        <begin position="69"/>
        <end position="96"/>
    </location>
</feature>
<evidence type="ECO:0000313" key="3">
    <source>
        <dbReference type="Proteomes" id="UP001497623"/>
    </source>
</evidence>
<dbReference type="SUPFAM" id="SSF47095">
    <property type="entry name" value="HMG-box"/>
    <property type="match status" value="1"/>
</dbReference>
<dbReference type="PANTHER" id="PTHR23099:SF0">
    <property type="entry name" value="GERM CELL NUCLEAR ACIDIC PROTEIN"/>
    <property type="match status" value="1"/>
</dbReference>
<comment type="caution">
    <text evidence="2">The sequence shown here is derived from an EMBL/GenBank/DDBJ whole genome shotgun (WGS) entry which is preliminary data.</text>
</comment>
<dbReference type="CDD" id="cd00084">
    <property type="entry name" value="HMG-box_SF"/>
    <property type="match status" value="1"/>
</dbReference>
<feature type="non-terminal residue" evidence="2">
    <location>
        <position position="1"/>
    </location>
</feature>
<dbReference type="Gene3D" id="1.10.30.10">
    <property type="entry name" value="High mobility group box domain"/>
    <property type="match status" value="1"/>
</dbReference>
<name>A0AAV2RUB4_MEGNR</name>
<evidence type="ECO:0000256" key="1">
    <source>
        <dbReference type="SAM" id="MobiDB-lite"/>
    </source>
</evidence>
<dbReference type="InterPro" id="IPR036910">
    <property type="entry name" value="HMG_box_dom_sf"/>
</dbReference>
<reference evidence="2 3" key="1">
    <citation type="submission" date="2024-05" db="EMBL/GenBank/DDBJ databases">
        <authorList>
            <person name="Wallberg A."/>
        </authorList>
    </citation>
    <scope>NUCLEOTIDE SEQUENCE [LARGE SCALE GENOMIC DNA]</scope>
</reference>
<dbReference type="Proteomes" id="UP001497623">
    <property type="component" value="Unassembled WGS sequence"/>
</dbReference>
<evidence type="ECO:0008006" key="4">
    <source>
        <dbReference type="Google" id="ProtNLM"/>
    </source>
</evidence>
<organism evidence="2 3">
    <name type="scientific">Meganyctiphanes norvegica</name>
    <name type="common">Northern krill</name>
    <name type="synonym">Thysanopoda norvegica</name>
    <dbReference type="NCBI Taxonomy" id="48144"/>
    <lineage>
        <taxon>Eukaryota</taxon>
        <taxon>Metazoa</taxon>
        <taxon>Ecdysozoa</taxon>
        <taxon>Arthropoda</taxon>
        <taxon>Crustacea</taxon>
        <taxon>Multicrustacea</taxon>
        <taxon>Malacostraca</taxon>
        <taxon>Eumalacostraca</taxon>
        <taxon>Eucarida</taxon>
        <taxon>Euphausiacea</taxon>
        <taxon>Euphausiidae</taxon>
        <taxon>Meganyctiphanes</taxon>
    </lineage>
</organism>
<accession>A0AAV2RUB4</accession>
<proteinExistence type="predicted"/>
<dbReference type="EMBL" id="CAXKWB010032237">
    <property type="protein sequence ID" value="CAL4140815.1"/>
    <property type="molecule type" value="Genomic_DNA"/>
</dbReference>
<evidence type="ECO:0000313" key="2">
    <source>
        <dbReference type="EMBL" id="CAL4140815.1"/>
    </source>
</evidence>
<gene>
    <name evidence="2" type="ORF">MNOR_LOCUS28752</name>
</gene>
<dbReference type="GO" id="GO:0005634">
    <property type="term" value="C:nucleus"/>
    <property type="evidence" value="ECO:0007669"/>
    <property type="project" value="TreeGrafter"/>
</dbReference>
<dbReference type="PANTHER" id="PTHR23099">
    <property type="entry name" value="TRANSCRIPTIONAL REGULATOR"/>
    <property type="match status" value="1"/>
</dbReference>
<dbReference type="AlphaFoldDB" id="A0AAV2RUB4"/>
<sequence>AAKAMIKFPELPSISRCHSYEISCKYTYRCTKCGYSIGRHSKSLDTTKKVCGYCYGKFDVLLTSAINKGSQNENNTPSSNTPSTFQTPKATPRTPNPFALFVKENYNTIKKSSGTNLKHGDVMKLLSAEFSKLKAAK</sequence>
<protein>
    <recommendedName>
        <fullName evidence="4">HMG box domain-containing protein</fullName>
    </recommendedName>
</protein>